<dbReference type="SUPFAM" id="SSF46565">
    <property type="entry name" value="Chaperone J-domain"/>
    <property type="match status" value="1"/>
</dbReference>
<dbReference type="SUPFAM" id="SSF49493">
    <property type="entry name" value="HSP40/DnaJ peptide-binding domain"/>
    <property type="match status" value="2"/>
</dbReference>
<dbReference type="InterPro" id="IPR036869">
    <property type="entry name" value="J_dom_sf"/>
</dbReference>
<dbReference type="AlphaFoldDB" id="A0A8T7LZZ2"/>
<dbReference type="InterPro" id="IPR001623">
    <property type="entry name" value="DnaJ_domain"/>
</dbReference>
<dbReference type="PANTHER" id="PTHR44145">
    <property type="entry name" value="DNAJ HOMOLOG SUBFAMILY A MEMBER 3, MITOCHONDRIAL"/>
    <property type="match status" value="1"/>
</dbReference>
<dbReference type="Gene3D" id="2.60.260.20">
    <property type="entry name" value="Urease metallochaperone UreE, N-terminal domain"/>
    <property type="match status" value="2"/>
</dbReference>
<evidence type="ECO:0000256" key="1">
    <source>
        <dbReference type="ARBA" id="ARBA00023186"/>
    </source>
</evidence>
<sequence>MKNYYELLEVNIGAQPEQIKANYRRLAKKFHPDLNPDNPKAADQFLAIQQAYEILGDPQKRLAYDSILQKSATSHSVESEDDWFGVGAYAAAATKTYQQEVRSTPKRCSMSKPHMPRTSYLSYRVRITLQELFRGAKRTINVGQTHTCGRCRGARVLPHKAQTCPRCDGNGFLVSFEILEINIPPGMLPDMSMRIEMRHWIDNVPHPLHMPYATSIHVLVELLPHPQFQIEGRDLYTTVEVPLEVLAKGGEWALPAPEGGELIFKIPAHSLSGETITIRRHGLLKGSSHRRGNLYCKLIPKPQ</sequence>
<dbReference type="Pfam" id="PF01556">
    <property type="entry name" value="DnaJ_C"/>
    <property type="match status" value="1"/>
</dbReference>
<evidence type="ECO:0000313" key="5">
    <source>
        <dbReference type="Proteomes" id="UP000521676"/>
    </source>
</evidence>
<name>A0A8T7LZZ2_9CHLR</name>
<dbReference type="Proteomes" id="UP001431572">
    <property type="component" value="Chromosome 1"/>
</dbReference>
<gene>
    <name evidence="3" type="ORF">HXX08_01815</name>
    <name evidence="4" type="ORF">OZ401_002283</name>
</gene>
<dbReference type="Gene3D" id="2.10.230.10">
    <property type="entry name" value="Heat shock protein DnaJ, cysteine-rich domain"/>
    <property type="match status" value="1"/>
</dbReference>
<dbReference type="InterPro" id="IPR002939">
    <property type="entry name" value="DnaJ_C"/>
</dbReference>
<evidence type="ECO:0000313" key="3">
    <source>
        <dbReference type="EMBL" id="NWJ44591.1"/>
    </source>
</evidence>
<dbReference type="EMBL" id="JACATZ010000001">
    <property type="protein sequence ID" value="NWJ44591.1"/>
    <property type="molecule type" value="Genomic_DNA"/>
</dbReference>
<evidence type="ECO:0000313" key="6">
    <source>
        <dbReference type="Proteomes" id="UP001431572"/>
    </source>
</evidence>
<dbReference type="InterPro" id="IPR036410">
    <property type="entry name" value="HSP_DnaJ_Cys-rich_dom_sf"/>
</dbReference>
<reference evidence="3 5" key="1">
    <citation type="submission" date="2020-06" db="EMBL/GenBank/DDBJ databases">
        <title>Anoxygenic phototrophic Chloroflexota member uses a Type I reaction center.</title>
        <authorList>
            <person name="Tsuji J.M."/>
            <person name="Shaw N.A."/>
            <person name="Nagashima S."/>
            <person name="Venkiteswaran J."/>
            <person name="Schiff S.L."/>
            <person name="Hanada S."/>
            <person name="Tank M."/>
            <person name="Neufeld J.D."/>
        </authorList>
    </citation>
    <scope>NUCLEOTIDE SEQUENCE [LARGE SCALE GENOMIC DNA]</scope>
    <source>
        <strain evidence="3">L227-S17</strain>
    </source>
</reference>
<dbReference type="PROSITE" id="PS50076">
    <property type="entry name" value="DNAJ_2"/>
    <property type="match status" value="1"/>
</dbReference>
<feature type="domain" description="J" evidence="2">
    <location>
        <begin position="3"/>
        <end position="68"/>
    </location>
</feature>
<evidence type="ECO:0000259" key="2">
    <source>
        <dbReference type="PROSITE" id="PS50076"/>
    </source>
</evidence>
<dbReference type="RefSeq" id="WP_341468367.1">
    <property type="nucleotide sequence ID" value="NZ_CP128399.1"/>
</dbReference>
<dbReference type="EMBL" id="CP128399">
    <property type="protein sequence ID" value="WJW66480.1"/>
    <property type="molecule type" value="Genomic_DNA"/>
</dbReference>
<dbReference type="InterPro" id="IPR008971">
    <property type="entry name" value="HSP40/DnaJ_pept-bd"/>
</dbReference>
<keyword evidence="1" id="KW-0143">Chaperone</keyword>
<dbReference type="InterPro" id="IPR051938">
    <property type="entry name" value="Apopto_cytoskel_mod"/>
</dbReference>
<accession>A0A8T7LZZ2</accession>
<dbReference type="PRINTS" id="PR00625">
    <property type="entry name" value="JDOMAIN"/>
</dbReference>
<dbReference type="SUPFAM" id="SSF57938">
    <property type="entry name" value="DnaJ/Hsp40 cysteine-rich domain"/>
    <property type="match status" value="1"/>
</dbReference>
<protein>
    <submittedName>
        <fullName evidence="3 4">J domain-containing protein</fullName>
    </submittedName>
</protein>
<keyword evidence="6" id="KW-1185">Reference proteome</keyword>
<proteinExistence type="predicted"/>
<dbReference type="PANTHER" id="PTHR44145:SF3">
    <property type="entry name" value="DNAJ HOMOLOG SUBFAMILY A MEMBER 3, MITOCHONDRIAL"/>
    <property type="match status" value="1"/>
</dbReference>
<dbReference type="GO" id="GO:0006457">
    <property type="term" value="P:protein folding"/>
    <property type="evidence" value="ECO:0007669"/>
    <property type="project" value="InterPro"/>
</dbReference>
<evidence type="ECO:0000313" key="4">
    <source>
        <dbReference type="EMBL" id="WJW66480.1"/>
    </source>
</evidence>
<reference evidence="4" key="2">
    <citation type="journal article" date="2024" name="Nature">
        <title>Anoxygenic phototroph of the Chloroflexota uses a type I reaction centre.</title>
        <authorList>
            <person name="Tsuji J.M."/>
            <person name="Shaw N.A."/>
            <person name="Nagashima S."/>
            <person name="Venkiteswaran J.J."/>
            <person name="Schiff S.L."/>
            <person name="Watanabe T."/>
            <person name="Fukui M."/>
            <person name="Hanada S."/>
            <person name="Tank M."/>
            <person name="Neufeld J.D."/>
        </authorList>
    </citation>
    <scope>NUCLEOTIDE SEQUENCE</scope>
    <source>
        <strain evidence="4">L227-S17</strain>
    </source>
</reference>
<dbReference type="CDD" id="cd06257">
    <property type="entry name" value="DnaJ"/>
    <property type="match status" value="1"/>
</dbReference>
<dbReference type="GO" id="GO:0051082">
    <property type="term" value="F:unfolded protein binding"/>
    <property type="evidence" value="ECO:0007669"/>
    <property type="project" value="InterPro"/>
</dbReference>
<dbReference type="Pfam" id="PF00226">
    <property type="entry name" value="DnaJ"/>
    <property type="match status" value="1"/>
</dbReference>
<dbReference type="Gene3D" id="1.10.287.110">
    <property type="entry name" value="DnaJ domain"/>
    <property type="match status" value="1"/>
</dbReference>
<organism evidence="3 5">
    <name type="scientific">Candidatus Chlorohelix allophototropha</name>
    <dbReference type="NCBI Taxonomy" id="3003348"/>
    <lineage>
        <taxon>Bacteria</taxon>
        <taxon>Bacillati</taxon>
        <taxon>Chloroflexota</taxon>
        <taxon>Chloroflexia</taxon>
        <taxon>Candidatus Chloroheliales</taxon>
        <taxon>Candidatus Chloroheliaceae</taxon>
        <taxon>Candidatus Chlorohelix</taxon>
    </lineage>
</organism>
<dbReference type="SMART" id="SM00271">
    <property type="entry name" value="DnaJ"/>
    <property type="match status" value="1"/>
</dbReference>
<dbReference type="Proteomes" id="UP000521676">
    <property type="component" value="Unassembled WGS sequence"/>
</dbReference>